<feature type="transmembrane region" description="Helical" evidence="10">
    <location>
        <begin position="143"/>
        <end position="164"/>
    </location>
</feature>
<dbReference type="Gene3D" id="1.10.287.130">
    <property type="match status" value="1"/>
</dbReference>
<dbReference type="GO" id="GO:0000155">
    <property type="term" value="F:phosphorelay sensor kinase activity"/>
    <property type="evidence" value="ECO:0007669"/>
    <property type="project" value="InterPro"/>
</dbReference>
<evidence type="ECO:0000256" key="3">
    <source>
        <dbReference type="ARBA" id="ARBA00012438"/>
    </source>
</evidence>
<keyword evidence="10" id="KW-1133">Transmembrane helix</keyword>
<dbReference type="AlphaFoldDB" id="A0A9X7UUC5"/>
<dbReference type="SMART" id="SM00387">
    <property type="entry name" value="HATPase_c"/>
    <property type="match status" value="1"/>
</dbReference>
<dbReference type="InterPro" id="IPR036097">
    <property type="entry name" value="HisK_dim/P_sf"/>
</dbReference>
<evidence type="ECO:0000256" key="4">
    <source>
        <dbReference type="ARBA" id="ARBA00022475"/>
    </source>
</evidence>
<dbReference type="PANTHER" id="PTHR44936">
    <property type="entry name" value="SENSOR PROTEIN CREC"/>
    <property type="match status" value="1"/>
</dbReference>
<keyword evidence="4" id="KW-1003">Cell membrane</keyword>
<dbReference type="RefSeq" id="WP_228345540.1">
    <property type="nucleotide sequence ID" value="NZ_CP046056.1"/>
</dbReference>
<dbReference type="InterPro" id="IPR003661">
    <property type="entry name" value="HisK_dim/P_dom"/>
</dbReference>
<dbReference type="EMBL" id="CP046056">
    <property type="protein sequence ID" value="QQD23028.1"/>
    <property type="molecule type" value="Genomic_DNA"/>
</dbReference>
<keyword evidence="10" id="KW-0812">Transmembrane</keyword>
<comment type="subcellular location">
    <subcellularLocation>
        <location evidence="2">Cell membrane</location>
        <topology evidence="2">Multi-pass membrane protein</topology>
    </subcellularLocation>
</comment>
<keyword evidence="8" id="KW-0418">Kinase</keyword>
<proteinExistence type="predicted"/>
<evidence type="ECO:0000256" key="9">
    <source>
        <dbReference type="ARBA" id="ARBA00022840"/>
    </source>
</evidence>
<dbReference type="Gene3D" id="3.30.565.10">
    <property type="entry name" value="Histidine kinase-like ATPase, C-terminal domain"/>
    <property type="match status" value="1"/>
</dbReference>
<dbReference type="GO" id="GO:0005886">
    <property type="term" value="C:plasma membrane"/>
    <property type="evidence" value="ECO:0007669"/>
    <property type="project" value="UniProtKB-SubCell"/>
</dbReference>
<keyword evidence="5" id="KW-0597">Phosphoprotein</keyword>
<dbReference type="PROSITE" id="PS50885">
    <property type="entry name" value="HAMP"/>
    <property type="match status" value="1"/>
</dbReference>
<evidence type="ECO:0000256" key="2">
    <source>
        <dbReference type="ARBA" id="ARBA00004651"/>
    </source>
</evidence>
<feature type="transmembrane region" description="Helical" evidence="10">
    <location>
        <begin position="12"/>
        <end position="33"/>
    </location>
</feature>
<dbReference type="Proteomes" id="UP000596074">
    <property type="component" value="Chromosome"/>
</dbReference>
<dbReference type="SMART" id="SM00304">
    <property type="entry name" value="HAMP"/>
    <property type="match status" value="1"/>
</dbReference>
<keyword evidence="6" id="KW-0808">Transferase</keyword>
<reference evidence="13 14" key="1">
    <citation type="submission" date="2019-11" db="EMBL/GenBank/DDBJ databases">
        <title>Venatorbacter sp. nov. a predator of Campylobacter and other Gram-negative bacteria.</title>
        <authorList>
            <person name="Saeedi A."/>
            <person name="Cummings N.J."/>
            <person name="Connerton I.F."/>
            <person name="Connerton P.L."/>
        </authorList>
    </citation>
    <scope>NUCLEOTIDE SEQUENCE [LARGE SCALE GENOMIC DNA]</scope>
    <source>
        <strain evidence="13">XL5</strain>
    </source>
</reference>
<dbReference type="KEGG" id="vcw:GJQ55_00410"/>
<evidence type="ECO:0000256" key="10">
    <source>
        <dbReference type="SAM" id="Phobius"/>
    </source>
</evidence>
<keyword evidence="9" id="KW-0067">ATP-binding</keyword>
<dbReference type="InterPro" id="IPR004358">
    <property type="entry name" value="Sig_transdc_His_kin-like_C"/>
</dbReference>
<evidence type="ECO:0000313" key="14">
    <source>
        <dbReference type="Proteomes" id="UP000596074"/>
    </source>
</evidence>
<dbReference type="PROSITE" id="PS50109">
    <property type="entry name" value="HIS_KIN"/>
    <property type="match status" value="1"/>
</dbReference>
<keyword evidence="7" id="KW-0547">Nucleotide-binding</keyword>
<dbReference type="SMART" id="SM00388">
    <property type="entry name" value="HisKA"/>
    <property type="match status" value="1"/>
</dbReference>
<feature type="domain" description="HAMP" evidence="12">
    <location>
        <begin position="162"/>
        <end position="217"/>
    </location>
</feature>
<sequence length="446" mass="50846">MRWYRSLFFKVFLWFWAVIFLAMWAAVITNHWIEEDYFRPASQNEVLHLVQMMERDQPIIAEGRKLWRKVRPGWNLVSVPADLITQLPHDLEEFADYAGQTAQVLYGQNDGWLMIGPLEQAGYLYIAVARPQWPGLLDNEDRWLVPVAMVLVVTLLCGALVWSLTTPIRRLQRTVRRLAAGNFDVSDLRHVRFREDEIGMLAGEVMDMAGALQRLLHSHQQLLRDVSHELRSPLTRLQIALGIARKKDQQNLLQAEHSRIERAVQQVDGLVSQILDLARLQQSDSALLQLQTLPLQEQLHEWVDDAEPELQQKQLQIDWQLSAGALPCRWDWLLIQRAFDNLLRNAIRFAPAGSVLQVGLSSSHGLVSLWVQDQGPGVPEEQLESIFDPFTQVDSARDHAAGGYGLGLALVRRIVELHEGMVTASNAYPGLRVVMRLPQRINTAKS</sequence>
<evidence type="ECO:0000256" key="5">
    <source>
        <dbReference type="ARBA" id="ARBA00022553"/>
    </source>
</evidence>
<evidence type="ECO:0000259" key="12">
    <source>
        <dbReference type="PROSITE" id="PS50885"/>
    </source>
</evidence>
<dbReference type="InterPro" id="IPR050980">
    <property type="entry name" value="2C_sensor_his_kinase"/>
</dbReference>
<dbReference type="GO" id="GO:0005524">
    <property type="term" value="F:ATP binding"/>
    <property type="evidence" value="ECO:0007669"/>
    <property type="project" value="UniProtKB-KW"/>
</dbReference>
<dbReference type="Gene3D" id="1.10.8.500">
    <property type="entry name" value="HAMP domain in histidine kinase"/>
    <property type="match status" value="1"/>
</dbReference>
<evidence type="ECO:0000256" key="6">
    <source>
        <dbReference type="ARBA" id="ARBA00022679"/>
    </source>
</evidence>
<dbReference type="Pfam" id="PF00672">
    <property type="entry name" value="HAMP"/>
    <property type="match status" value="1"/>
</dbReference>
<dbReference type="CDD" id="cd06225">
    <property type="entry name" value="HAMP"/>
    <property type="match status" value="1"/>
</dbReference>
<dbReference type="PRINTS" id="PR00344">
    <property type="entry name" value="BCTRLSENSOR"/>
</dbReference>
<dbReference type="PANTHER" id="PTHR44936:SF10">
    <property type="entry name" value="SENSOR PROTEIN RSTB"/>
    <property type="match status" value="1"/>
</dbReference>
<dbReference type="EC" id="2.7.13.3" evidence="3"/>
<gene>
    <name evidence="13" type="ORF">GJQ55_00410</name>
</gene>
<feature type="domain" description="Histidine kinase" evidence="11">
    <location>
        <begin position="225"/>
        <end position="441"/>
    </location>
</feature>
<dbReference type="Pfam" id="PF00512">
    <property type="entry name" value="HisKA"/>
    <property type="match status" value="1"/>
</dbReference>
<dbReference type="InterPro" id="IPR005467">
    <property type="entry name" value="His_kinase_dom"/>
</dbReference>
<comment type="catalytic activity">
    <reaction evidence="1">
        <text>ATP + protein L-histidine = ADP + protein N-phospho-L-histidine.</text>
        <dbReference type="EC" id="2.7.13.3"/>
    </reaction>
</comment>
<dbReference type="SUPFAM" id="SSF158472">
    <property type="entry name" value="HAMP domain-like"/>
    <property type="match status" value="1"/>
</dbReference>
<dbReference type="SUPFAM" id="SSF55874">
    <property type="entry name" value="ATPase domain of HSP90 chaperone/DNA topoisomerase II/histidine kinase"/>
    <property type="match status" value="1"/>
</dbReference>
<dbReference type="CDD" id="cd00082">
    <property type="entry name" value="HisKA"/>
    <property type="match status" value="1"/>
</dbReference>
<dbReference type="InterPro" id="IPR003660">
    <property type="entry name" value="HAMP_dom"/>
</dbReference>
<keyword evidence="10" id="KW-0472">Membrane</keyword>
<accession>A0A9X7UUC5</accession>
<evidence type="ECO:0000256" key="8">
    <source>
        <dbReference type="ARBA" id="ARBA00022777"/>
    </source>
</evidence>
<dbReference type="SUPFAM" id="SSF47384">
    <property type="entry name" value="Homodimeric domain of signal transducing histidine kinase"/>
    <property type="match status" value="1"/>
</dbReference>
<name>A0A9X7UUC5_9GAMM</name>
<keyword evidence="14" id="KW-1185">Reference proteome</keyword>
<organism evidence="13 14">
    <name type="scientific">Venatoribacter cucullus</name>
    <dbReference type="NCBI Taxonomy" id="2661630"/>
    <lineage>
        <taxon>Bacteria</taxon>
        <taxon>Pseudomonadati</taxon>
        <taxon>Pseudomonadota</taxon>
        <taxon>Gammaproteobacteria</taxon>
        <taxon>Oceanospirillales</taxon>
        <taxon>Oceanospirillaceae</taxon>
        <taxon>Venatoribacter</taxon>
    </lineage>
</organism>
<evidence type="ECO:0000256" key="7">
    <source>
        <dbReference type="ARBA" id="ARBA00022741"/>
    </source>
</evidence>
<dbReference type="Pfam" id="PF02518">
    <property type="entry name" value="HATPase_c"/>
    <property type="match status" value="1"/>
</dbReference>
<evidence type="ECO:0000259" key="11">
    <source>
        <dbReference type="PROSITE" id="PS50109"/>
    </source>
</evidence>
<dbReference type="InterPro" id="IPR036890">
    <property type="entry name" value="HATPase_C_sf"/>
</dbReference>
<dbReference type="InterPro" id="IPR003594">
    <property type="entry name" value="HATPase_dom"/>
</dbReference>
<evidence type="ECO:0000256" key="1">
    <source>
        <dbReference type="ARBA" id="ARBA00000085"/>
    </source>
</evidence>
<protein>
    <recommendedName>
        <fullName evidence="3">histidine kinase</fullName>
        <ecNumber evidence="3">2.7.13.3</ecNumber>
    </recommendedName>
</protein>
<evidence type="ECO:0000313" key="13">
    <source>
        <dbReference type="EMBL" id="QQD23028.1"/>
    </source>
</evidence>